<dbReference type="GO" id="GO:0046872">
    <property type="term" value="F:metal ion binding"/>
    <property type="evidence" value="ECO:0007669"/>
    <property type="project" value="UniProtKB-KW"/>
</dbReference>
<feature type="region of interest" description="Disordered" evidence="18">
    <location>
        <begin position="887"/>
        <end position="906"/>
    </location>
</feature>
<feature type="transmembrane region" description="Helical" evidence="19">
    <location>
        <begin position="1060"/>
        <end position="1077"/>
    </location>
</feature>
<feature type="transmembrane region" description="Helical" evidence="19">
    <location>
        <begin position="571"/>
        <end position="590"/>
    </location>
</feature>
<keyword evidence="10 19" id="KW-1133">Transmembrane helix</keyword>
<dbReference type="EC" id="4.6.1.2" evidence="5"/>
<feature type="transmembrane region" description="Helical" evidence="19">
    <location>
        <begin position="602"/>
        <end position="620"/>
    </location>
</feature>
<comment type="subcellular location">
    <subcellularLocation>
        <location evidence="4">Cell membrane</location>
        <topology evidence="4">Multi-pass membrane protein</topology>
    </subcellularLocation>
</comment>
<feature type="transmembrane region" description="Helical" evidence="19">
    <location>
        <begin position="2160"/>
        <end position="2178"/>
    </location>
</feature>
<dbReference type="GeneID" id="94426961"/>
<feature type="region of interest" description="Disordered" evidence="18">
    <location>
        <begin position="1568"/>
        <end position="1630"/>
    </location>
</feature>
<dbReference type="InterPro" id="IPR023298">
    <property type="entry name" value="ATPase_P-typ_TM_dom_sf"/>
</dbReference>
<sequence>MLGLLSPTFTRPGNVFQRSASPLGRSLDPGRVSRKPTSQFSRNWSNSSLGGASHQLPSPTAHSQYGGTPVQGSQANLGEAEGSPSRCLSGRGPTPAAGTDEREEELRRRFVRADSMLKALNPALYNYDRQMQSSHFAEGGGNGSVLGQDGSSGSPCGEPSSAMSLVNGADGRLGSRGAADFVRPPQPQGACDGVDAYDDEEQDMAIFGQIALVEQHLKKFSLQGLRTMALACRYLSQEETETYKRLYNDACASVYCRAERLEEVAEDMERDLEYLGITGVRDKLQEMVPETLQLMMEAGIRVWMVTGDNVEYALHICHSCRLLTSRTRIFHAALEFSGRKAKREGVMLYELFRKARRLKRTDEHICLVVTGPNLRTFLNHPDLQTYFLNMACCSDVVVAARVTPSQKAEMVRLVKKRLTPQPITLAIGDGGNDVAMLQEAHVGVAIRGADSAAAVAAAYADYSFSEFRFLQRLLFVHGRLSLMRVSVAILWSFFKSLCIGLPAFLFQPQAFWSAVEVYDPLLLMLVDFLWTSLPGIIHGYSDQDLPTHLLPSVPVLYTPGRRRLYFNGFRFIFWTVEGIVYSFIIFYLLQATWMEGNTFSDGQVLGFHSYGVLMLFGSLLQSNVRIILETNLWTPTFLFTTIILCTVMFFPAVLLYAATGWPRQYMELAGRVVFAWPMLYFLIPLWISIGILVQLLLHVFTSSLFPNISGAVKHYLAQKQADVDARRKATRLPFTHPRPRLLPGGHDEYGWMCGMGSCQSMLKRWAWFMGGCLCIKTPVPAEDTLGSQEFCSELRERFNPLRHKSVADRLPPPRRFRINENFLSYTSAADDKAGESAQRDSGGKGPGCGPAAAGLAGAGAAAAGRSKSVFSGAGAGGVMPMTDMTELETENSLSSNNSGRKPGDNNTKLVKVSHLINRFTLRFKDMQLEADYQIHNKKSFLKRLVPWYRVIFVFIALYQILSFLTEYFVDKHWNPRQTRMQGWMCLPTVVVELGFVAVVICTFYDFIFLDHFSLILNSIVFLMVASNFIFYAASHVDGTLTSVLFPVFTFVILRISFLQAVVWNVLFLMITILRFLVDHKYLPTLNFVHYLPLFIGVDVFVGFVGYRLEYNQRKSFLLDYSVDASRRKQREILNTMLPAFVVDQMINSELNEEGIPTSLKAEDRGTVSVIFCDVYEFQQVVASIEPTRLVEVLDSLFLCFDRSAEQFGCTKIETVFETYLAAAGLQPGKEASPATYKQDACDALDMALAMLEVAAQIRYEVKTSNPIGVGGHGALGGSGVGHGGPGKDAGHHPGALGGHMVGRQKTGNIVRTVLQSRPQRIRVKIGIHSGRVISGVVGAKKPQYALFGDTVNTASRMKTTGQPGYIHISEASYELVKDDDTLEYEPRHTEVKGKGLMNTYLLIRVKGSPYPHFDEQEGGSGDQLSDSGHPYGERRSVSRLSRRASTWSVVAGEAPTDEHGVAAGDMFAGDPAGAAGATAVAAAETLDPEAAGVANSEAQEAVLDDIVNRAVEDARVPLGSSEVEKRLQSGFRRADSGAHPGRLLSLRLSQRDSGLRPELKSFETIEEHGAAFDPKMGNRAEKRGPESSDAAGENRVRAFARRPGRGVHGRVGRDGLEEPHGEDWSDWADESEECDAKRQVESEDRGSRYCGARERVETGEVETEEEDPRIVAASTTGEGDTSSGASTTSREGAKLTPAGPGTLASLVKLEGETSMEVSRTRWKRTGVKRCTVPSRKSYEAVAVESAEVEPQWSRPGSLVRKAHTTRTGTGDRSRPSRFRTERPSKFEEVALGLLNRRKYVSEEDGDSTECQDQVRGAPVSARSRSVEKGNDPFDYTDVPVRQLVRIYQRQHRVGSVLSWVNEELRGRRPSSAPSTLALQDEQPGVGGPVSDGEDGISRGGDIRLLQRIKDALRRTPKTVGAEPSALEENSLDGTGDNSMEIPSAREGLGDMESRHCTGVTQQKLFSTDMSHGAAEEVEGEGESPGAEEPAMYEAAKAVHGDDANGQLLSRRNTKSFENDGSPAAHNKGDEEGRQLSTRHGTCPKSSGADRKGETSRRPGHHGAGSRVRTLMTFLYPQASRRTHSPDLQGTGMTAGAENEPGTEGRQPSNVDDEDLEQSRATRISVSSEWLLLKFKDKNLEARYRTHFYNNKSNINTIEQALIIFLLTFCVQTLTRLALPRVYNASPQLTVKLHVCSDLYWAVRATYTLAAFALWMLFHYRNRKEVATCLELRWMVFLLNLLFISASCVFALSNSWGVCAPGDSTSSTTSSQSQGTSETQTDQTFSVLYQDTGSVSNANTHGFVTRSLTDSSRTYTYWLLSDTIELFFYIVILHHNTGLLFQNCILVDVLLMTMSLTFITTTAKETAITVSTIATFPCYVFFNLVSAYCKEYIDRLTFYVNEHAKTTESRATQLLNDMLPKQVLEEFQQDKLKLAYLHEKVTFLFADICGFTSWAKGVDACEVVTMLQKLFAKFDKDSTKFGLYKLCTIGDAYVAVSEPVTAENAQDTDAREGMWLVLQMAKAMISNITEVRERLNIPNLNMRIGLHYGSCVGGVIGSGRLRYDLWGMDVLTGNMMESNGVPGKINVSDPLKTEIEKGFPGEFAFKFNKRVAVLESTVDSYLIRSSKELDEDEGWHIGGCIPAAAAGPVP</sequence>
<feature type="compositionally biased region" description="Basic and acidic residues" evidence="18">
    <location>
        <begin position="2047"/>
        <end position="2056"/>
    </location>
</feature>
<comment type="similarity">
    <text evidence="14">In the N-terminal section; belongs to the cation transport ATPase (P-type) (TC 3.A.3) family. Type IV subfamily.</text>
</comment>
<evidence type="ECO:0000256" key="2">
    <source>
        <dbReference type="ARBA" id="ARBA00001936"/>
    </source>
</evidence>
<dbReference type="InterPro" id="IPR001757">
    <property type="entry name" value="P_typ_ATPase"/>
</dbReference>
<dbReference type="GO" id="GO:0035556">
    <property type="term" value="P:intracellular signal transduction"/>
    <property type="evidence" value="ECO:0007669"/>
    <property type="project" value="InterPro"/>
</dbReference>
<dbReference type="GO" id="GO:0004383">
    <property type="term" value="F:guanylate cyclase activity"/>
    <property type="evidence" value="ECO:0007669"/>
    <property type="project" value="UniProtKB-EC"/>
</dbReference>
<dbReference type="PROSITE" id="PS50125">
    <property type="entry name" value="GUANYLATE_CYCLASE_2"/>
    <property type="match status" value="2"/>
</dbReference>
<feature type="domain" description="Guanylate cyclase" evidence="20">
    <location>
        <begin position="1168"/>
        <end position="1358"/>
    </location>
</feature>
<dbReference type="SMART" id="SM00044">
    <property type="entry name" value="CYCc"/>
    <property type="match status" value="2"/>
</dbReference>
<evidence type="ECO:0000256" key="4">
    <source>
        <dbReference type="ARBA" id="ARBA00004651"/>
    </source>
</evidence>
<evidence type="ECO:0000256" key="18">
    <source>
        <dbReference type="SAM" id="MobiDB-lite"/>
    </source>
</evidence>
<evidence type="ECO:0000256" key="1">
    <source>
        <dbReference type="ARBA" id="ARBA00001436"/>
    </source>
</evidence>
<feature type="coiled-coil region" evidence="17">
    <location>
        <begin position="251"/>
        <end position="278"/>
    </location>
</feature>
<dbReference type="Proteomes" id="UP000221165">
    <property type="component" value="Unassembled WGS sequence"/>
</dbReference>
<dbReference type="GO" id="GO:0016887">
    <property type="term" value="F:ATP hydrolysis activity"/>
    <property type="evidence" value="ECO:0007669"/>
    <property type="project" value="InterPro"/>
</dbReference>
<evidence type="ECO:0000256" key="6">
    <source>
        <dbReference type="ARBA" id="ARBA00022475"/>
    </source>
</evidence>
<evidence type="ECO:0000256" key="14">
    <source>
        <dbReference type="ARBA" id="ARBA00061340"/>
    </source>
</evidence>
<dbReference type="RefSeq" id="XP_067924274.1">
    <property type="nucleotide sequence ID" value="XM_068063750.1"/>
</dbReference>
<dbReference type="InterPro" id="IPR036412">
    <property type="entry name" value="HAD-like_sf"/>
</dbReference>
<feature type="transmembrane region" description="Helical" evidence="19">
    <location>
        <begin position="2198"/>
        <end position="2219"/>
    </location>
</feature>
<dbReference type="SUPFAM" id="SSF55073">
    <property type="entry name" value="Nucleotide cyclase"/>
    <property type="match status" value="2"/>
</dbReference>
<proteinExistence type="inferred from homology"/>
<dbReference type="Gene3D" id="3.40.50.1000">
    <property type="entry name" value="HAD superfamily/HAD-like"/>
    <property type="match status" value="1"/>
</dbReference>
<dbReference type="GO" id="GO:0005524">
    <property type="term" value="F:ATP binding"/>
    <property type="evidence" value="ECO:0007669"/>
    <property type="project" value="InterPro"/>
</dbReference>
<evidence type="ECO:0000256" key="16">
    <source>
        <dbReference type="ARBA" id="ARBA00075861"/>
    </source>
</evidence>
<feature type="transmembrane region" description="Helical" evidence="19">
    <location>
        <begin position="1014"/>
        <end position="1033"/>
    </location>
</feature>
<feature type="transmembrane region" description="Helical" evidence="19">
    <location>
        <begin position="2231"/>
        <end position="2251"/>
    </location>
</feature>
<evidence type="ECO:0000256" key="17">
    <source>
        <dbReference type="SAM" id="Coils"/>
    </source>
</evidence>
<evidence type="ECO:0000313" key="22">
    <source>
        <dbReference type="Proteomes" id="UP000221165"/>
    </source>
</evidence>
<evidence type="ECO:0000256" key="15">
    <source>
        <dbReference type="ARBA" id="ARBA00061677"/>
    </source>
</evidence>
<keyword evidence="7 19" id="KW-0812">Transmembrane</keyword>
<evidence type="ECO:0000256" key="12">
    <source>
        <dbReference type="ARBA" id="ARBA00023239"/>
    </source>
</evidence>
<feature type="transmembrane region" description="Helical" evidence="19">
    <location>
        <begin position="632"/>
        <end position="658"/>
    </location>
</feature>
<dbReference type="Gene3D" id="3.30.70.1230">
    <property type="entry name" value="Nucleotide cyclase"/>
    <property type="match status" value="2"/>
</dbReference>
<gene>
    <name evidence="21" type="ORF">CSUI_003554</name>
</gene>
<feature type="compositionally biased region" description="Basic and acidic residues" evidence="18">
    <location>
        <begin position="829"/>
        <end position="842"/>
    </location>
</feature>
<dbReference type="NCBIfam" id="TIGR01494">
    <property type="entry name" value="ATPase_P-type"/>
    <property type="match status" value="1"/>
</dbReference>
<feature type="compositionally biased region" description="Basic and acidic residues" evidence="18">
    <location>
        <begin position="1568"/>
        <end position="1596"/>
    </location>
</feature>
<feature type="region of interest" description="Disordered" evidence="18">
    <location>
        <begin position="1968"/>
        <end position="1989"/>
    </location>
</feature>
<keyword evidence="11 19" id="KW-0472">Membrane</keyword>
<feature type="transmembrane region" description="Helical" evidence="19">
    <location>
        <begin position="678"/>
        <end position="700"/>
    </location>
</feature>
<feature type="region of interest" description="Disordered" evidence="18">
    <location>
        <begin position="2079"/>
        <end position="2116"/>
    </location>
</feature>
<comment type="similarity">
    <text evidence="15">In the C-terminal section; belongs to the adenylyl cyclase class-4/guanylyl cyclase family.</text>
</comment>
<evidence type="ECO:0000256" key="19">
    <source>
        <dbReference type="SAM" id="Phobius"/>
    </source>
</evidence>
<feature type="region of interest" description="Disordered" evidence="18">
    <location>
        <begin position="2013"/>
        <end position="2067"/>
    </location>
</feature>
<evidence type="ECO:0000259" key="20">
    <source>
        <dbReference type="PROSITE" id="PS50125"/>
    </source>
</evidence>
<keyword evidence="8" id="KW-0479">Metal-binding</keyword>
<feature type="region of interest" description="Disordered" evidence="18">
    <location>
        <begin position="829"/>
        <end position="848"/>
    </location>
</feature>
<evidence type="ECO:0000256" key="3">
    <source>
        <dbReference type="ARBA" id="ARBA00001946"/>
    </source>
</evidence>
<feature type="compositionally biased region" description="Basic and acidic residues" evidence="18">
    <location>
        <begin position="1611"/>
        <end position="1623"/>
    </location>
</feature>
<feature type="transmembrane region" description="Helical" evidence="19">
    <location>
        <begin position="2339"/>
        <end position="2359"/>
    </location>
</feature>
<feature type="region of interest" description="Disordered" evidence="18">
    <location>
        <begin position="1754"/>
        <end position="1781"/>
    </location>
</feature>
<feature type="transmembrane region" description="Helical" evidence="19">
    <location>
        <begin position="989"/>
        <end position="1007"/>
    </location>
</feature>
<evidence type="ECO:0000256" key="9">
    <source>
        <dbReference type="ARBA" id="ARBA00022842"/>
    </source>
</evidence>
<comment type="caution">
    <text evidence="21">The sequence shown here is derived from an EMBL/GenBank/DDBJ whole genome shotgun (WGS) entry which is preliminary data.</text>
</comment>
<evidence type="ECO:0000256" key="11">
    <source>
        <dbReference type="ARBA" id="ARBA00023136"/>
    </source>
</evidence>
<dbReference type="SUPFAM" id="SSF56784">
    <property type="entry name" value="HAD-like"/>
    <property type="match status" value="1"/>
</dbReference>
<protein>
    <recommendedName>
        <fullName evidence="5">guanylate cyclase</fullName>
        <ecNumber evidence="5">4.6.1.2</ecNumber>
    </recommendedName>
    <alternativeName>
        <fullName evidence="16">Guanylyl cyclase</fullName>
    </alternativeName>
</protein>
<feature type="region of interest" description="Disordered" evidence="18">
    <location>
        <begin position="1411"/>
        <end position="1444"/>
    </location>
</feature>
<comment type="cofactor">
    <cofactor evidence="3">
        <name>Mg(2+)</name>
        <dbReference type="ChEBI" id="CHEBI:18420"/>
    </cofactor>
</comment>
<feature type="region of interest" description="Disordered" evidence="18">
    <location>
        <begin position="1865"/>
        <end position="1898"/>
    </location>
</feature>
<feature type="compositionally biased region" description="Polar residues" evidence="18">
    <location>
        <begin position="1673"/>
        <end position="1690"/>
    </location>
</feature>
<dbReference type="GO" id="GO:0045332">
    <property type="term" value="P:phospholipid translocation"/>
    <property type="evidence" value="ECO:0007669"/>
    <property type="project" value="TreeGrafter"/>
</dbReference>
<dbReference type="CDD" id="cd07302">
    <property type="entry name" value="CHD"/>
    <property type="match status" value="2"/>
</dbReference>
<feature type="non-terminal residue" evidence="21">
    <location>
        <position position="2649"/>
    </location>
</feature>
<feature type="compositionally biased region" description="Polar residues" evidence="18">
    <location>
        <begin position="35"/>
        <end position="76"/>
    </location>
</feature>
<dbReference type="VEuPathDB" id="ToxoDB:CSUI_003554"/>
<feature type="transmembrane region" description="Helical" evidence="19">
    <location>
        <begin position="947"/>
        <end position="969"/>
    </location>
</feature>
<dbReference type="OrthoDB" id="354346at2759"/>
<dbReference type="InterPro" id="IPR023214">
    <property type="entry name" value="HAD_sf"/>
</dbReference>
<evidence type="ECO:0000313" key="21">
    <source>
        <dbReference type="EMBL" id="PHJ22597.1"/>
    </source>
</evidence>
<dbReference type="PANTHER" id="PTHR24092">
    <property type="entry name" value="PROBABLE PHOSPHOLIPID-TRANSPORTING ATPASE"/>
    <property type="match status" value="1"/>
</dbReference>
<evidence type="ECO:0000256" key="5">
    <source>
        <dbReference type="ARBA" id="ARBA00012202"/>
    </source>
</evidence>
<feature type="compositionally biased region" description="Basic residues" evidence="18">
    <location>
        <begin position="1598"/>
        <end position="1610"/>
    </location>
</feature>
<accession>A0A2C6L0C8</accession>
<dbReference type="PANTHER" id="PTHR24092:SF175">
    <property type="entry name" value="PHOSPHOLIPID-TRANSPORTING ATPASE"/>
    <property type="match status" value="1"/>
</dbReference>
<organism evidence="21 22">
    <name type="scientific">Cystoisospora suis</name>
    <dbReference type="NCBI Taxonomy" id="483139"/>
    <lineage>
        <taxon>Eukaryota</taxon>
        <taxon>Sar</taxon>
        <taxon>Alveolata</taxon>
        <taxon>Apicomplexa</taxon>
        <taxon>Conoidasida</taxon>
        <taxon>Coccidia</taxon>
        <taxon>Eucoccidiorida</taxon>
        <taxon>Eimeriorina</taxon>
        <taxon>Sarcocystidae</taxon>
        <taxon>Cystoisospora</taxon>
    </lineage>
</organism>
<keyword evidence="9" id="KW-0460">Magnesium</keyword>
<feature type="domain" description="Guanylate cyclase" evidence="20">
    <location>
        <begin position="2441"/>
        <end position="2576"/>
    </location>
</feature>
<evidence type="ECO:0000256" key="10">
    <source>
        <dbReference type="ARBA" id="ARBA00022989"/>
    </source>
</evidence>
<feature type="region of interest" description="Disordered" evidence="18">
    <location>
        <begin position="135"/>
        <end position="169"/>
    </location>
</feature>
<dbReference type="Gene3D" id="3.40.1110.10">
    <property type="entry name" value="Calcium-transporting ATPase, cytoplasmic domain N"/>
    <property type="match status" value="1"/>
</dbReference>
<dbReference type="InterPro" id="IPR029787">
    <property type="entry name" value="Nucleotide_cyclase"/>
</dbReference>
<feature type="transmembrane region" description="Helical" evidence="19">
    <location>
        <begin position="2314"/>
        <end position="2332"/>
    </location>
</feature>
<feature type="region of interest" description="Disordered" evidence="18">
    <location>
        <begin position="1656"/>
        <end position="1701"/>
    </location>
</feature>
<dbReference type="InterPro" id="IPR023299">
    <property type="entry name" value="ATPase_P-typ_cyto_dom_N"/>
</dbReference>
<dbReference type="InterPro" id="IPR032630">
    <property type="entry name" value="P_typ_ATPase_c"/>
</dbReference>
<dbReference type="InterPro" id="IPR001054">
    <property type="entry name" value="A/G_cyclase"/>
</dbReference>
<feature type="compositionally biased region" description="Polar residues" evidence="18">
    <location>
        <begin position="7"/>
        <end position="20"/>
    </location>
</feature>
<dbReference type="Pfam" id="PF00211">
    <property type="entry name" value="Guanylate_cyc"/>
    <property type="match status" value="2"/>
</dbReference>
<keyword evidence="22" id="KW-1185">Reference proteome</keyword>
<feature type="region of interest" description="Disordered" evidence="18">
    <location>
        <begin position="1"/>
        <end position="105"/>
    </location>
</feature>
<dbReference type="EMBL" id="MIGC01001602">
    <property type="protein sequence ID" value="PHJ22597.1"/>
    <property type="molecule type" value="Genomic_DNA"/>
</dbReference>
<dbReference type="Pfam" id="PF16212">
    <property type="entry name" value="PhoLip_ATPase_C"/>
    <property type="match status" value="1"/>
</dbReference>
<keyword evidence="12" id="KW-0456">Lyase</keyword>
<keyword evidence="13" id="KW-0141">cGMP biosynthesis</keyword>
<keyword evidence="17" id="KW-0175">Coiled coil</keyword>
<feature type="transmembrane region" description="Helical" evidence="19">
    <location>
        <begin position="1089"/>
        <end position="1108"/>
    </location>
</feature>
<dbReference type="SUPFAM" id="SSF81665">
    <property type="entry name" value="Calcium ATPase, transmembrane domain M"/>
    <property type="match status" value="1"/>
</dbReference>
<dbReference type="GO" id="GO:0140326">
    <property type="term" value="F:ATPase-coupled intramembrane lipid transporter activity"/>
    <property type="evidence" value="ECO:0007669"/>
    <property type="project" value="TreeGrafter"/>
</dbReference>
<feature type="transmembrane region" description="Helical" evidence="19">
    <location>
        <begin position="1039"/>
        <end position="1055"/>
    </location>
</feature>
<evidence type="ECO:0000256" key="7">
    <source>
        <dbReference type="ARBA" id="ARBA00022692"/>
    </source>
</evidence>
<comment type="catalytic activity">
    <reaction evidence="1">
        <text>GTP = 3',5'-cyclic GMP + diphosphate</text>
        <dbReference type="Rhea" id="RHEA:13665"/>
        <dbReference type="ChEBI" id="CHEBI:33019"/>
        <dbReference type="ChEBI" id="CHEBI:37565"/>
        <dbReference type="ChEBI" id="CHEBI:57746"/>
        <dbReference type="EC" id="4.6.1.2"/>
    </reaction>
</comment>
<name>A0A2C6L0C8_9APIC</name>
<feature type="compositionally biased region" description="Basic and acidic residues" evidence="18">
    <location>
        <begin position="1769"/>
        <end position="1781"/>
    </location>
</feature>
<dbReference type="GO" id="GO:0005886">
    <property type="term" value="C:plasma membrane"/>
    <property type="evidence" value="ECO:0007669"/>
    <property type="project" value="UniProtKB-SubCell"/>
</dbReference>
<feature type="region of interest" description="Disordered" evidence="18">
    <location>
        <begin position="1914"/>
        <end position="1953"/>
    </location>
</feature>
<comment type="cofactor">
    <cofactor evidence="2">
        <name>Mn(2+)</name>
        <dbReference type="ChEBI" id="CHEBI:29035"/>
    </cofactor>
</comment>
<feature type="transmembrane region" description="Helical" evidence="19">
    <location>
        <begin position="2365"/>
        <end position="2384"/>
    </location>
</feature>
<feature type="compositionally biased region" description="Low complexity" evidence="18">
    <location>
        <begin position="151"/>
        <end position="161"/>
    </location>
</feature>
<feature type="region of interest" description="Disordered" evidence="18">
    <location>
        <begin position="1802"/>
        <end position="1830"/>
    </location>
</feature>
<keyword evidence="6" id="KW-1003">Cell membrane</keyword>
<evidence type="ECO:0000256" key="13">
    <source>
        <dbReference type="ARBA" id="ARBA00023293"/>
    </source>
</evidence>
<evidence type="ECO:0000256" key="8">
    <source>
        <dbReference type="ARBA" id="ARBA00022723"/>
    </source>
</evidence>
<reference evidence="21 22" key="1">
    <citation type="journal article" date="2017" name="Int. J. Parasitol.">
        <title>The genome of the protozoan parasite Cystoisospora suis and a reverse vaccinology approach to identify vaccine candidates.</title>
        <authorList>
            <person name="Palmieri N."/>
            <person name="Shrestha A."/>
            <person name="Ruttkowski B."/>
            <person name="Beck T."/>
            <person name="Vogl C."/>
            <person name="Tomley F."/>
            <person name="Blake D.P."/>
            <person name="Joachim A."/>
        </authorList>
    </citation>
    <scope>NUCLEOTIDE SEQUENCE [LARGE SCALE GENOMIC DNA]</scope>
    <source>
        <strain evidence="21 22">Wien I</strain>
    </source>
</reference>
<dbReference type="FunFam" id="3.30.70.1230:FF:000026">
    <property type="entry name" value="Guanylyl cyclase, putative"/>
    <property type="match status" value="1"/>
</dbReference>